<dbReference type="PANTHER" id="PTHR33091:SF99">
    <property type="entry name" value="INHIBITOR OF TRYPSIN_HAGEMAN FACTOR-LIKE PROTEIN-RELATED"/>
    <property type="match status" value="1"/>
</dbReference>
<gene>
    <name evidence="4" type="ORF">MTR67_020982</name>
</gene>
<comment type="similarity">
    <text evidence="1">Belongs to the protease inhibitor I13 (potato type I serine protease inhibitor) family.</text>
</comment>
<evidence type="ECO:0000313" key="4">
    <source>
        <dbReference type="EMBL" id="WMV27597.1"/>
    </source>
</evidence>
<dbReference type="InterPro" id="IPR036354">
    <property type="entry name" value="Prot_inh_pot1_sf"/>
</dbReference>
<evidence type="ECO:0000256" key="3">
    <source>
        <dbReference type="ARBA" id="ARBA00022900"/>
    </source>
</evidence>
<dbReference type="GO" id="GO:0009611">
    <property type="term" value="P:response to wounding"/>
    <property type="evidence" value="ECO:0007669"/>
    <property type="project" value="InterPro"/>
</dbReference>
<evidence type="ECO:0000313" key="5">
    <source>
        <dbReference type="Proteomes" id="UP001234989"/>
    </source>
</evidence>
<dbReference type="Gene3D" id="3.30.10.10">
    <property type="entry name" value="Trypsin Inhibitor V, subunit A"/>
    <property type="match status" value="1"/>
</dbReference>
<proteinExistence type="inferred from homology"/>
<sequence length="95" mass="10370">MVIIQSKTPYPPCQSCTCTGNQCKHFGFSNQCEWPELVGVDVVKAQTIIESTNPDVTVVMLNKGGCLAPTDLCCNRVSICPDEQDHVKDMPKIGI</sequence>
<dbReference type="SUPFAM" id="SSF54654">
    <property type="entry name" value="CI-2 family of serine protease inhibitors"/>
    <property type="match status" value="1"/>
</dbReference>
<dbReference type="InterPro" id="IPR000864">
    <property type="entry name" value="Prot_inh_pot1"/>
</dbReference>
<dbReference type="PANTHER" id="PTHR33091">
    <property type="entry name" value="PROTEIN, PUTATIVE, EXPRESSED-RELATED"/>
    <property type="match status" value="1"/>
</dbReference>
<name>A0AAF0QPA7_SOLVR</name>
<dbReference type="Proteomes" id="UP001234989">
    <property type="component" value="Chromosome 4"/>
</dbReference>
<dbReference type="PROSITE" id="PS00285">
    <property type="entry name" value="POTATO_INHIBITOR"/>
    <property type="match status" value="1"/>
</dbReference>
<reference evidence="4" key="1">
    <citation type="submission" date="2023-08" db="EMBL/GenBank/DDBJ databases">
        <title>A de novo genome assembly of Solanum verrucosum Schlechtendal, a Mexican diploid species geographically isolated from the other diploid A-genome species in potato relatives.</title>
        <authorList>
            <person name="Hosaka K."/>
        </authorList>
    </citation>
    <scope>NUCLEOTIDE SEQUENCE</scope>
    <source>
        <tissue evidence="4">Young leaves</tissue>
    </source>
</reference>
<protein>
    <submittedName>
        <fullName evidence="4">Uncharacterized protein</fullName>
    </submittedName>
</protein>
<keyword evidence="2" id="KW-0646">Protease inhibitor</keyword>
<dbReference type="GO" id="GO:0004867">
    <property type="term" value="F:serine-type endopeptidase inhibitor activity"/>
    <property type="evidence" value="ECO:0007669"/>
    <property type="project" value="UniProtKB-KW"/>
</dbReference>
<dbReference type="EMBL" id="CP133615">
    <property type="protein sequence ID" value="WMV27597.1"/>
    <property type="molecule type" value="Genomic_DNA"/>
</dbReference>
<dbReference type="AlphaFoldDB" id="A0AAF0QPA7"/>
<accession>A0AAF0QPA7</accession>
<evidence type="ECO:0000256" key="1">
    <source>
        <dbReference type="ARBA" id="ARBA00008210"/>
    </source>
</evidence>
<evidence type="ECO:0000256" key="2">
    <source>
        <dbReference type="ARBA" id="ARBA00022690"/>
    </source>
</evidence>
<keyword evidence="3" id="KW-0722">Serine protease inhibitor</keyword>
<dbReference type="Pfam" id="PF00280">
    <property type="entry name" value="potato_inhibit"/>
    <property type="match status" value="1"/>
</dbReference>
<keyword evidence="5" id="KW-1185">Reference proteome</keyword>
<organism evidence="4 5">
    <name type="scientific">Solanum verrucosum</name>
    <dbReference type="NCBI Taxonomy" id="315347"/>
    <lineage>
        <taxon>Eukaryota</taxon>
        <taxon>Viridiplantae</taxon>
        <taxon>Streptophyta</taxon>
        <taxon>Embryophyta</taxon>
        <taxon>Tracheophyta</taxon>
        <taxon>Spermatophyta</taxon>
        <taxon>Magnoliopsida</taxon>
        <taxon>eudicotyledons</taxon>
        <taxon>Gunneridae</taxon>
        <taxon>Pentapetalae</taxon>
        <taxon>asterids</taxon>
        <taxon>lamiids</taxon>
        <taxon>Solanales</taxon>
        <taxon>Solanaceae</taxon>
        <taxon>Solanoideae</taxon>
        <taxon>Solaneae</taxon>
        <taxon>Solanum</taxon>
    </lineage>
</organism>